<sequence>MEARIRDSFARQTLMTTFGASIRSIAPGEVELEAPILPIARQQQGYGHAGLTFALGDTAAGYAALTRAPDGHEVLTSEIKINLLSPARGDRLIARGRVVKPGRRLIVVLSEVFAEDQGRETQIALLTGTMVPVAL</sequence>
<dbReference type="Pfam" id="PF03061">
    <property type="entry name" value="4HBT"/>
    <property type="match status" value="1"/>
</dbReference>
<dbReference type="InterPro" id="IPR003736">
    <property type="entry name" value="PAAI_dom"/>
</dbReference>
<name>X7FBU2_9RHOB</name>
<gene>
    <name evidence="3" type="ORF">RISW2_18655</name>
</gene>
<dbReference type="GO" id="GO:0016289">
    <property type="term" value="F:acyl-CoA hydrolase activity"/>
    <property type="evidence" value="ECO:0007669"/>
    <property type="project" value="UniProtKB-ARBA"/>
</dbReference>
<dbReference type="AlphaFoldDB" id="X7FBU2"/>
<dbReference type="STRING" id="1449351.RISW2_18655"/>
<dbReference type="SUPFAM" id="SSF54637">
    <property type="entry name" value="Thioesterase/thiol ester dehydrase-isomerase"/>
    <property type="match status" value="1"/>
</dbReference>
<dbReference type="EMBL" id="JAME01000005">
    <property type="protein sequence ID" value="ETX30208.1"/>
    <property type="molecule type" value="Genomic_DNA"/>
</dbReference>
<dbReference type="Proteomes" id="UP000023430">
    <property type="component" value="Unassembled WGS sequence"/>
</dbReference>
<evidence type="ECO:0000256" key="1">
    <source>
        <dbReference type="ARBA" id="ARBA00022801"/>
    </source>
</evidence>
<feature type="domain" description="Thioesterase" evidence="2">
    <location>
        <begin position="45"/>
        <end position="119"/>
    </location>
</feature>
<protein>
    <submittedName>
        <fullName evidence="3">Phenylacetic acid degradation protein</fullName>
    </submittedName>
</protein>
<dbReference type="InterPro" id="IPR029069">
    <property type="entry name" value="HotDog_dom_sf"/>
</dbReference>
<evidence type="ECO:0000259" key="2">
    <source>
        <dbReference type="Pfam" id="PF03061"/>
    </source>
</evidence>
<dbReference type="CDD" id="cd03443">
    <property type="entry name" value="PaaI_thioesterase"/>
    <property type="match status" value="1"/>
</dbReference>
<dbReference type="InterPro" id="IPR006683">
    <property type="entry name" value="Thioestr_dom"/>
</dbReference>
<accession>X7FBU2</accession>
<organism evidence="3 4">
    <name type="scientific">Roseivivax isoporae LMG 25204</name>
    <dbReference type="NCBI Taxonomy" id="1449351"/>
    <lineage>
        <taxon>Bacteria</taxon>
        <taxon>Pseudomonadati</taxon>
        <taxon>Pseudomonadota</taxon>
        <taxon>Alphaproteobacteria</taxon>
        <taxon>Rhodobacterales</taxon>
        <taxon>Roseobacteraceae</taxon>
        <taxon>Roseivivax</taxon>
    </lineage>
</organism>
<evidence type="ECO:0000313" key="3">
    <source>
        <dbReference type="EMBL" id="ETX30208.1"/>
    </source>
</evidence>
<dbReference type="NCBIfam" id="TIGR00369">
    <property type="entry name" value="unchar_dom_1"/>
    <property type="match status" value="1"/>
</dbReference>
<evidence type="ECO:0000313" key="4">
    <source>
        <dbReference type="Proteomes" id="UP000023430"/>
    </source>
</evidence>
<keyword evidence="1" id="KW-0378">Hydrolase</keyword>
<proteinExistence type="predicted"/>
<keyword evidence="4" id="KW-1185">Reference proteome</keyword>
<dbReference type="eggNOG" id="COG2050">
    <property type="taxonomic scope" value="Bacteria"/>
</dbReference>
<comment type="caution">
    <text evidence="3">The sequence shown here is derived from an EMBL/GenBank/DDBJ whole genome shotgun (WGS) entry which is preliminary data.</text>
</comment>
<reference evidence="3 4" key="1">
    <citation type="submission" date="2014-01" db="EMBL/GenBank/DDBJ databases">
        <title>Roseivivax isoporae LMG 25204 Genome Sequencing.</title>
        <authorList>
            <person name="Lai Q."/>
            <person name="Li G."/>
            <person name="Shao Z."/>
        </authorList>
    </citation>
    <scope>NUCLEOTIDE SEQUENCE [LARGE SCALE GENOMIC DNA]</scope>
    <source>
        <strain evidence="3 4">LMG 25204</strain>
    </source>
</reference>
<dbReference type="PATRIC" id="fig|1449351.3.peg.1016"/>
<dbReference type="Gene3D" id="3.10.129.10">
    <property type="entry name" value="Hotdog Thioesterase"/>
    <property type="match status" value="1"/>
</dbReference>